<feature type="transmembrane region" description="Helical" evidence="18">
    <location>
        <begin position="415"/>
        <end position="437"/>
    </location>
</feature>
<evidence type="ECO:0000256" key="14">
    <source>
        <dbReference type="ARBA" id="ARBA00023128"/>
    </source>
</evidence>
<accession>A0A8K2ATW9</accession>
<feature type="transmembrane region" description="Helical" evidence="18">
    <location>
        <begin position="444"/>
        <end position="464"/>
    </location>
</feature>
<keyword evidence="9" id="KW-1278">Translocase</keyword>
<gene>
    <name evidence="21" type="primary">ND5</name>
</gene>
<dbReference type="GO" id="GO:0005743">
    <property type="term" value="C:mitochondrial inner membrane"/>
    <property type="evidence" value="ECO:0007669"/>
    <property type="project" value="UniProtKB-SubCell"/>
</dbReference>
<dbReference type="Pfam" id="PF06455">
    <property type="entry name" value="NADH5_C"/>
    <property type="match status" value="1"/>
</dbReference>
<keyword evidence="5" id="KW-0813">Transport</keyword>
<feature type="transmembrane region" description="Helical" evidence="18">
    <location>
        <begin position="240"/>
        <end position="259"/>
    </location>
</feature>
<feature type="transmembrane region" description="Helical" evidence="18">
    <location>
        <begin position="360"/>
        <end position="379"/>
    </location>
</feature>
<feature type="transmembrane region" description="Helical" evidence="18">
    <location>
        <begin position="476"/>
        <end position="496"/>
    </location>
</feature>
<evidence type="ECO:0000313" key="21">
    <source>
        <dbReference type="EMBL" id="UGK73302.1"/>
    </source>
</evidence>
<keyword evidence="15 18" id="KW-0472">Membrane</keyword>
<evidence type="ECO:0000256" key="4">
    <source>
        <dbReference type="ARBA" id="ARBA00021096"/>
    </source>
</evidence>
<geneLocation type="mitochondrion" evidence="21"/>
<feature type="domain" description="NADH dehydrogenase subunit 5 C-terminal" evidence="20">
    <location>
        <begin position="387"/>
        <end position="553"/>
    </location>
</feature>
<evidence type="ECO:0000256" key="7">
    <source>
        <dbReference type="ARBA" id="ARBA00022692"/>
    </source>
</evidence>
<reference evidence="21" key="1">
    <citation type="submission" date="2018-01" db="EMBL/GenBank/DDBJ databases">
        <authorList>
            <person name="Dai R.H."/>
            <person name="Wang J.J."/>
        </authorList>
    </citation>
    <scope>NUCLEOTIDE SEQUENCE</scope>
</reference>
<evidence type="ECO:0000259" key="20">
    <source>
        <dbReference type="Pfam" id="PF06455"/>
    </source>
</evidence>
<evidence type="ECO:0000256" key="1">
    <source>
        <dbReference type="ARBA" id="ARBA00003257"/>
    </source>
</evidence>
<feature type="transmembrane region" description="Helical" evidence="18">
    <location>
        <begin position="111"/>
        <end position="131"/>
    </location>
</feature>
<evidence type="ECO:0000256" key="11">
    <source>
        <dbReference type="ARBA" id="ARBA00022989"/>
    </source>
</evidence>
<sequence>MFKINYLIWFIFIFFLSILLFFMGLYFILFEYSFIMEFEFYSYNSICFFYILFFDWFCLFFLSVVMFISSMVVIYSMDYIGFNNFYCFRFLLLVVLFIFSMFLMVVSPNMISILLGWDGLGLVSYCLVIYYNSLSSYLAGMVTCLINRIGDIGLLISISWIFCFGGWNFIFYNDLYGSSLYYLLFFSCFTSSAQIPFSCWLPAAMAAPTPISALVHSSTLVTAGVYLLIRFYNYNFYNNFFFLFISIMTMFFSSMCAMFEFDLSKIIAYSTLSQLGLMMSSLYCGLPLCSYFHLLSHAMFKSLLFLCVGILIYYMGNNQDIRNMGSVCLFFPLTSSCFNISSMALCGIPFLSGFYSKDLIIDYSSFYGLSFFFFSFYYLSLGMTSFYSVRLLYYSMFSNFLGSTFILMFDYFGTMSLSIFFLTFFSIFFGCLLTWILSLNVFMLLPFSMSFISFFMVFMGFWFGYEFYKFNYFNYYFGYFNGLMWFISGYYFYMYMYFYKHSYGCSVFLLWGEYYGGFNLYSFLSNIFIILQVYSNNSLSVFLFSFFIWFMFFI</sequence>
<organism evidence="21">
    <name type="scientific">Balala lui</name>
    <dbReference type="NCBI Taxonomy" id="2901389"/>
    <lineage>
        <taxon>Eukaryota</taxon>
        <taxon>Metazoa</taxon>
        <taxon>Ecdysozoa</taxon>
        <taxon>Arthropoda</taxon>
        <taxon>Hexapoda</taxon>
        <taxon>Insecta</taxon>
        <taxon>Pterygota</taxon>
        <taxon>Neoptera</taxon>
        <taxon>Paraneoptera</taxon>
        <taxon>Hemiptera</taxon>
        <taxon>Auchenorrhyncha</taxon>
        <taxon>Membracoidea</taxon>
        <taxon>Cicadellidae</taxon>
        <taxon>Hylicinae</taxon>
        <taxon>Balala</taxon>
    </lineage>
</organism>
<dbReference type="PANTHER" id="PTHR42829:SF2">
    <property type="entry name" value="NADH-UBIQUINONE OXIDOREDUCTASE CHAIN 5"/>
    <property type="match status" value="1"/>
</dbReference>
<keyword evidence="7 18" id="KW-0812">Transmembrane</keyword>
<dbReference type="InterPro" id="IPR003945">
    <property type="entry name" value="NU5C-like"/>
</dbReference>
<protein>
    <recommendedName>
        <fullName evidence="4">NADH-ubiquinone oxidoreductase chain 5</fullName>
        <ecNumber evidence="3">7.1.1.2</ecNumber>
    </recommendedName>
    <alternativeName>
        <fullName evidence="16">NADH dehydrogenase subunit 5</fullName>
    </alternativeName>
</protein>
<comment type="function">
    <text evidence="1">Core subunit of the mitochondrial membrane respiratory chain NADH dehydrogenase (Complex I) that is believed to belong to the minimal assembly required for catalysis. Complex I functions in the transfer of electrons from NADH to the respiratory chain. The immediate electron acceptor for the enzyme is believed to be ubiquinone.</text>
</comment>
<feature type="transmembrane region" description="Helical" evidence="18">
    <location>
        <begin position="508"/>
        <end position="531"/>
    </location>
</feature>
<keyword evidence="6" id="KW-0679">Respiratory chain</keyword>
<evidence type="ECO:0000256" key="10">
    <source>
        <dbReference type="ARBA" id="ARBA00022982"/>
    </source>
</evidence>
<feature type="transmembrane region" description="Helical" evidence="18">
    <location>
        <begin position="537"/>
        <end position="553"/>
    </location>
</feature>
<evidence type="ECO:0000256" key="6">
    <source>
        <dbReference type="ARBA" id="ARBA00022660"/>
    </source>
</evidence>
<dbReference type="Pfam" id="PF00361">
    <property type="entry name" value="Proton_antipo_M"/>
    <property type="match status" value="1"/>
</dbReference>
<feature type="transmembrane region" description="Helical" evidence="18">
    <location>
        <begin position="152"/>
        <end position="173"/>
    </location>
</feature>
<dbReference type="InterPro" id="IPR001750">
    <property type="entry name" value="ND/Mrp_TM"/>
</dbReference>
<keyword evidence="13" id="KW-0830">Ubiquinone</keyword>
<evidence type="ECO:0000259" key="19">
    <source>
        <dbReference type="Pfam" id="PF00361"/>
    </source>
</evidence>
<dbReference type="GO" id="GO:0003954">
    <property type="term" value="F:NADH dehydrogenase activity"/>
    <property type="evidence" value="ECO:0007669"/>
    <property type="project" value="TreeGrafter"/>
</dbReference>
<evidence type="ECO:0000256" key="9">
    <source>
        <dbReference type="ARBA" id="ARBA00022967"/>
    </source>
</evidence>
<proteinExistence type="predicted"/>
<evidence type="ECO:0000256" key="2">
    <source>
        <dbReference type="ARBA" id="ARBA00004448"/>
    </source>
</evidence>
<name>A0A8K2ATW9_9HEMI</name>
<dbReference type="EMBL" id="MG813488">
    <property type="protein sequence ID" value="UGK73302.1"/>
    <property type="molecule type" value="Genomic_DNA"/>
</dbReference>
<comment type="catalytic activity">
    <reaction evidence="17">
        <text>a ubiquinone + NADH + 5 H(+)(in) = a ubiquinol + NAD(+) + 4 H(+)(out)</text>
        <dbReference type="Rhea" id="RHEA:29091"/>
        <dbReference type="Rhea" id="RHEA-COMP:9565"/>
        <dbReference type="Rhea" id="RHEA-COMP:9566"/>
        <dbReference type="ChEBI" id="CHEBI:15378"/>
        <dbReference type="ChEBI" id="CHEBI:16389"/>
        <dbReference type="ChEBI" id="CHEBI:17976"/>
        <dbReference type="ChEBI" id="CHEBI:57540"/>
        <dbReference type="ChEBI" id="CHEBI:57945"/>
        <dbReference type="EC" id="7.1.1.2"/>
    </reaction>
</comment>
<evidence type="ECO:0000256" key="8">
    <source>
        <dbReference type="ARBA" id="ARBA00022792"/>
    </source>
</evidence>
<evidence type="ECO:0000256" key="18">
    <source>
        <dbReference type="SAM" id="Phobius"/>
    </source>
</evidence>
<keyword evidence="10" id="KW-0249">Electron transport</keyword>
<keyword evidence="14 21" id="KW-0496">Mitochondrion</keyword>
<feature type="transmembrane region" description="Helical" evidence="18">
    <location>
        <begin position="86"/>
        <end position="105"/>
    </location>
</feature>
<evidence type="ECO:0000256" key="5">
    <source>
        <dbReference type="ARBA" id="ARBA00022448"/>
    </source>
</evidence>
<feature type="transmembrane region" description="Helical" evidence="18">
    <location>
        <begin position="294"/>
        <end position="315"/>
    </location>
</feature>
<dbReference type="GO" id="GO:0042773">
    <property type="term" value="P:ATP synthesis coupled electron transport"/>
    <property type="evidence" value="ECO:0007669"/>
    <property type="project" value="InterPro"/>
</dbReference>
<feature type="transmembrane region" description="Helical" evidence="18">
    <location>
        <begin position="327"/>
        <end position="354"/>
    </location>
</feature>
<keyword evidence="11 18" id="KW-1133">Transmembrane helix</keyword>
<dbReference type="AlphaFoldDB" id="A0A8K2ATW9"/>
<evidence type="ECO:0000256" key="16">
    <source>
        <dbReference type="ARBA" id="ARBA00031027"/>
    </source>
</evidence>
<feature type="domain" description="NADH:quinone oxidoreductase/Mrp antiporter transmembrane" evidence="19">
    <location>
        <begin position="107"/>
        <end position="373"/>
    </location>
</feature>
<keyword evidence="8" id="KW-0999">Mitochondrion inner membrane</keyword>
<evidence type="ECO:0000256" key="15">
    <source>
        <dbReference type="ARBA" id="ARBA00023136"/>
    </source>
</evidence>
<feature type="transmembrane region" description="Helical" evidence="18">
    <location>
        <begin position="213"/>
        <end position="234"/>
    </location>
</feature>
<keyword evidence="12" id="KW-0520">NAD</keyword>
<dbReference type="PRINTS" id="PR01434">
    <property type="entry name" value="NADHDHGNASE5"/>
</dbReference>
<feature type="transmembrane region" description="Helical" evidence="18">
    <location>
        <begin position="7"/>
        <end position="28"/>
    </location>
</feature>
<dbReference type="GO" id="GO:0008137">
    <property type="term" value="F:NADH dehydrogenase (ubiquinone) activity"/>
    <property type="evidence" value="ECO:0007669"/>
    <property type="project" value="UniProtKB-EC"/>
</dbReference>
<feature type="transmembrane region" description="Helical" evidence="18">
    <location>
        <begin position="48"/>
        <end position="74"/>
    </location>
</feature>
<evidence type="ECO:0000256" key="12">
    <source>
        <dbReference type="ARBA" id="ARBA00023027"/>
    </source>
</evidence>
<dbReference type="GO" id="GO:0015990">
    <property type="term" value="P:electron transport coupled proton transport"/>
    <property type="evidence" value="ECO:0007669"/>
    <property type="project" value="TreeGrafter"/>
</dbReference>
<dbReference type="PANTHER" id="PTHR42829">
    <property type="entry name" value="NADH-UBIQUINONE OXIDOREDUCTASE CHAIN 5"/>
    <property type="match status" value="1"/>
</dbReference>
<evidence type="ECO:0000256" key="3">
    <source>
        <dbReference type="ARBA" id="ARBA00012944"/>
    </source>
</evidence>
<evidence type="ECO:0000256" key="13">
    <source>
        <dbReference type="ARBA" id="ARBA00023075"/>
    </source>
</evidence>
<evidence type="ECO:0000256" key="17">
    <source>
        <dbReference type="ARBA" id="ARBA00049551"/>
    </source>
</evidence>
<dbReference type="InterPro" id="IPR010934">
    <property type="entry name" value="NADH_DH_su5_C"/>
</dbReference>
<dbReference type="EC" id="7.1.1.2" evidence="3"/>
<comment type="subcellular location">
    <subcellularLocation>
        <location evidence="2">Mitochondrion inner membrane</location>
        <topology evidence="2">Multi-pass membrane protein</topology>
    </subcellularLocation>
</comment>